<feature type="compositionally biased region" description="Polar residues" evidence="1">
    <location>
        <begin position="124"/>
        <end position="142"/>
    </location>
</feature>
<dbReference type="Proteomes" id="UP001300745">
    <property type="component" value="Unassembled WGS sequence"/>
</dbReference>
<reference evidence="2 3" key="1">
    <citation type="submission" date="2022-11" db="EMBL/GenBank/DDBJ databases">
        <title>Mycobacterium sp. nov.</title>
        <authorList>
            <person name="Papic B."/>
            <person name="Spicic S."/>
            <person name="Duvnjak S."/>
        </authorList>
    </citation>
    <scope>NUCLEOTIDE SEQUENCE [LARGE SCALE GENOMIC DNA]</scope>
    <source>
        <strain evidence="2 3">CVI_P4</strain>
    </source>
</reference>
<accession>A0ABT3SF95</accession>
<dbReference type="EMBL" id="JAPJDO010000010">
    <property type="protein sequence ID" value="MCX2937794.1"/>
    <property type="molecule type" value="Genomic_DNA"/>
</dbReference>
<protein>
    <submittedName>
        <fullName evidence="2">Uncharacterized protein</fullName>
    </submittedName>
</protein>
<evidence type="ECO:0000313" key="2">
    <source>
        <dbReference type="EMBL" id="MCX2937794.1"/>
    </source>
</evidence>
<keyword evidence="3" id="KW-1185">Reference proteome</keyword>
<evidence type="ECO:0000313" key="3">
    <source>
        <dbReference type="Proteomes" id="UP001300745"/>
    </source>
</evidence>
<name>A0ABT3SF95_9MYCO</name>
<organism evidence="2 3">
    <name type="scientific">Mycobacterium pinniadriaticum</name>
    <dbReference type="NCBI Taxonomy" id="2994102"/>
    <lineage>
        <taxon>Bacteria</taxon>
        <taxon>Bacillati</taxon>
        <taxon>Actinomycetota</taxon>
        <taxon>Actinomycetes</taxon>
        <taxon>Mycobacteriales</taxon>
        <taxon>Mycobacteriaceae</taxon>
        <taxon>Mycobacterium</taxon>
    </lineage>
</organism>
<proteinExistence type="predicted"/>
<evidence type="ECO:0000256" key="1">
    <source>
        <dbReference type="SAM" id="MobiDB-lite"/>
    </source>
</evidence>
<comment type="caution">
    <text evidence="2">The sequence shown here is derived from an EMBL/GenBank/DDBJ whole genome shotgun (WGS) entry which is preliminary data.</text>
</comment>
<gene>
    <name evidence="2" type="ORF">ORI27_13880</name>
</gene>
<feature type="region of interest" description="Disordered" evidence="1">
    <location>
        <begin position="124"/>
        <end position="161"/>
    </location>
</feature>
<sequence>MHADMVDELESTRIAAANRLRQLTDPGEHGHGLTLNHPDIRRLAAMVETLERAEHDAILNLQRAMRHHPLGAWVKATPGVGEKQAARLLASIRDPYWHDLHDRPRRLYELNAYCGMHLCETSGGQSSAADDSHPGSQSTPGTQCPPAARVAPTRRRGERANWNAAARQRVWLIAESCVKVRNSPYRDVYDATRVKYAAAVHDVPCKRCGPSGSPAEAGSPLSAGHQHARAMRAMCKQILKDLWREARKLHHPTDNEEGADG</sequence>
<dbReference type="RefSeq" id="WP_265997452.1">
    <property type="nucleotide sequence ID" value="NZ_JAPJDN010000010.1"/>
</dbReference>